<dbReference type="Gene3D" id="3.20.20.80">
    <property type="entry name" value="Glycosidases"/>
    <property type="match status" value="1"/>
</dbReference>
<sequence>MLFHLFRTFLVLLVAGIVSADEPLFIYPEYYNNTQRDAFIYGTFPNDFVWGVATASYQIEGAWNVSGKGPSVWDTFTHEEGNIRDGNTGDVTCDSYHKYMDDVMLMADMGIPYYRFSLSWSRLLPDGTVNNSNPDGLRYYNALIDSLLDNNITPMVTLYHWDLPQALQDRGGWNNEDSIDWFNEYADYCFENFGDRVKFWITFNEPWVFIMYGYGDGQFAPGLDGGKAIRVYRVTHNVIRAHAHAWHTYDEIYREEQNGKIGITLNSDNYYPYNPKVALDVEAAERIRQFQVGWFAHPIFKNGDYPEVMKTRIAAKSEERGYPVSRLPEFTEEEKNFISGTSDFFGLNTYTSSSVIGTTVEANRPVSWETDLNVIPYKDRTWPTSGSSWLRPVPWGIRQLLNWVSSEYGNETEIYITENGVSTDDVFDLNDVSRTKYYTAYINEVLKAYKIDMVNVKGYVAWTLMDNFEWAAGFTERFGLHYVNFSDPSRPRIPKESTKTYSKIISDNGFPAEISGGSKHVSSVLLWACTLVLLITINYPG</sequence>
<proteinExistence type="inferred from homology"/>
<keyword evidence="12" id="KW-1185">Reference proteome</keyword>
<organism evidence="11 12">
    <name type="scientific">Holothuria leucospilota</name>
    <name type="common">Black long sea cucumber</name>
    <name type="synonym">Mertensiothuria leucospilota</name>
    <dbReference type="NCBI Taxonomy" id="206669"/>
    <lineage>
        <taxon>Eukaryota</taxon>
        <taxon>Metazoa</taxon>
        <taxon>Echinodermata</taxon>
        <taxon>Eleutherozoa</taxon>
        <taxon>Echinozoa</taxon>
        <taxon>Holothuroidea</taxon>
        <taxon>Aspidochirotacea</taxon>
        <taxon>Aspidochirotida</taxon>
        <taxon>Holothuriidae</taxon>
        <taxon>Holothuria</taxon>
    </lineage>
</organism>
<dbReference type="AlphaFoldDB" id="A0A9Q1CIL8"/>
<comment type="subunit">
    <text evidence="2">Homodimer.</text>
</comment>
<evidence type="ECO:0000256" key="7">
    <source>
        <dbReference type="PROSITE-ProRule" id="PRU10055"/>
    </source>
</evidence>
<keyword evidence="10" id="KW-0732">Signal</keyword>
<dbReference type="Pfam" id="PF00232">
    <property type="entry name" value="Glyco_hydro_1"/>
    <property type="match status" value="1"/>
</dbReference>
<reference evidence="11" key="1">
    <citation type="submission" date="2021-10" db="EMBL/GenBank/DDBJ databases">
        <title>Tropical sea cucumber genome reveals ecological adaptation and Cuvierian tubules defense mechanism.</title>
        <authorList>
            <person name="Chen T."/>
        </authorList>
    </citation>
    <scope>NUCLEOTIDE SEQUENCE</scope>
    <source>
        <strain evidence="11">Nanhai2018</strain>
        <tissue evidence="11">Muscle</tissue>
    </source>
</reference>
<dbReference type="SUPFAM" id="SSF51445">
    <property type="entry name" value="(Trans)glycosidases"/>
    <property type="match status" value="1"/>
</dbReference>
<feature type="active site" description="Nucleophile" evidence="7">
    <location>
        <position position="418"/>
    </location>
</feature>
<dbReference type="InterPro" id="IPR018120">
    <property type="entry name" value="Glyco_hydro_1_AS"/>
</dbReference>
<evidence type="ECO:0000313" key="12">
    <source>
        <dbReference type="Proteomes" id="UP001152320"/>
    </source>
</evidence>
<dbReference type="EMBL" id="JAIZAY010000003">
    <property type="protein sequence ID" value="KAJ8046001.1"/>
    <property type="molecule type" value="Genomic_DNA"/>
</dbReference>
<dbReference type="InterPro" id="IPR017853">
    <property type="entry name" value="GH"/>
</dbReference>
<evidence type="ECO:0000256" key="4">
    <source>
        <dbReference type="ARBA" id="ARBA00022801"/>
    </source>
</evidence>
<comment type="similarity">
    <text evidence="1 8">Belongs to the glycosyl hydrolase 1 family.</text>
</comment>
<dbReference type="OrthoDB" id="65569at2759"/>
<dbReference type="PRINTS" id="PR00131">
    <property type="entry name" value="GLHYDRLASE1"/>
</dbReference>
<keyword evidence="5" id="KW-0325">Glycoprotein</keyword>
<feature type="chain" id="PRO_5040458084" description="beta-glucosidase" evidence="10">
    <location>
        <begin position="21"/>
        <end position="541"/>
    </location>
</feature>
<evidence type="ECO:0000256" key="3">
    <source>
        <dbReference type="ARBA" id="ARBA00012744"/>
    </source>
</evidence>
<evidence type="ECO:0000256" key="2">
    <source>
        <dbReference type="ARBA" id="ARBA00011738"/>
    </source>
</evidence>
<dbReference type="FunFam" id="3.20.20.80:FF:000013">
    <property type="entry name" value="lactase-phlorizin hydrolase"/>
    <property type="match status" value="1"/>
</dbReference>
<name>A0A9Q1CIL8_HOLLE</name>
<keyword evidence="4 9" id="KW-0378">Hydrolase</keyword>
<evidence type="ECO:0000256" key="9">
    <source>
        <dbReference type="RuleBase" id="RU004468"/>
    </source>
</evidence>
<accession>A0A9Q1CIL8</accession>
<dbReference type="InterPro" id="IPR001360">
    <property type="entry name" value="Glyco_hydro_1"/>
</dbReference>
<dbReference type="PROSITE" id="PS00572">
    <property type="entry name" value="GLYCOSYL_HYDROL_F1_1"/>
    <property type="match status" value="1"/>
</dbReference>
<protein>
    <recommendedName>
        <fullName evidence="3">beta-glucosidase</fullName>
        <ecNumber evidence="3">3.2.1.21</ecNumber>
    </recommendedName>
</protein>
<dbReference type="Proteomes" id="UP001152320">
    <property type="component" value="Chromosome 3"/>
</dbReference>
<evidence type="ECO:0000256" key="8">
    <source>
        <dbReference type="RuleBase" id="RU003690"/>
    </source>
</evidence>
<feature type="signal peptide" evidence="10">
    <location>
        <begin position="1"/>
        <end position="20"/>
    </location>
</feature>
<dbReference type="GO" id="GO:0004553">
    <property type="term" value="F:hydrolase activity, hydrolyzing O-glycosyl compounds"/>
    <property type="evidence" value="ECO:0007669"/>
    <property type="project" value="InterPro"/>
</dbReference>
<dbReference type="InterPro" id="IPR033132">
    <property type="entry name" value="GH_1_N_CS"/>
</dbReference>
<dbReference type="GO" id="GO:0005975">
    <property type="term" value="P:carbohydrate metabolic process"/>
    <property type="evidence" value="ECO:0007669"/>
    <property type="project" value="InterPro"/>
</dbReference>
<gene>
    <name evidence="11" type="ORF">HOLleu_09147</name>
</gene>
<evidence type="ECO:0000256" key="6">
    <source>
        <dbReference type="ARBA" id="ARBA00023295"/>
    </source>
</evidence>
<dbReference type="PANTHER" id="PTHR10353:SF36">
    <property type="entry name" value="LP05116P"/>
    <property type="match status" value="1"/>
</dbReference>
<evidence type="ECO:0000313" key="11">
    <source>
        <dbReference type="EMBL" id="KAJ8046001.1"/>
    </source>
</evidence>
<evidence type="ECO:0000256" key="10">
    <source>
        <dbReference type="SAM" id="SignalP"/>
    </source>
</evidence>
<dbReference type="PROSITE" id="PS00653">
    <property type="entry name" value="GLYCOSYL_HYDROL_F1_2"/>
    <property type="match status" value="1"/>
</dbReference>
<dbReference type="EC" id="3.2.1.21" evidence="3"/>
<dbReference type="PANTHER" id="PTHR10353">
    <property type="entry name" value="GLYCOSYL HYDROLASE"/>
    <property type="match status" value="1"/>
</dbReference>
<comment type="caution">
    <text evidence="11">The sequence shown here is derived from an EMBL/GenBank/DDBJ whole genome shotgun (WGS) entry which is preliminary data.</text>
</comment>
<evidence type="ECO:0000256" key="1">
    <source>
        <dbReference type="ARBA" id="ARBA00010838"/>
    </source>
</evidence>
<keyword evidence="6 9" id="KW-0326">Glycosidase</keyword>
<evidence type="ECO:0000256" key="5">
    <source>
        <dbReference type="ARBA" id="ARBA00023180"/>
    </source>
</evidence>